<reference evidence="2 3" key="1">
    <citation type="submission" date="2019-06" db="EMBL/GenBank/DDBJ databases">
        <title>Thermococcus indicus sp. nov., a Fe(III)-reducing hyperthermophilic archaeon isolated from the Onnuri vent field of the Central Indian Ocean ridge.</title>
        <authorList>
            <person name="Lim J.K."/>
            <person name="Kim Y.J."/>
            <person name="Kwon K.K."/>
        </authorList>
    </citation>
    <scope>NUCLEOTIDE SEQUENCE [LARGE SCALE GENOMIC DNA]</scope>
    <source>
        <strain evidence="2 3">IOH1</strain>
    </source>
</reference>
<keyword evidence="1" id="KW-1133">Transmembrane helix</keyword>
<dbReference type="EMBL" id="CP040846">
    <property type="protein sequence ID" value="QDA31675.1"/>
    <property type="molecule type" value="Genomic_DNA"/>
</dbReference>
<dbReference type="GeneID" id="40475276"/>
<gene>
    <name evidence="2" type="ORF">FH039_08790</name>
</gene>
<dbReference type="AlphaFoldDB" id="A0A4Y5SLM5"/>
<evidence type="ECO:0000256" key="1">
    <source>
        <dbReference type="SAM" id="Phobius"/>
    </source>
</evidence>
<keyword evidence="1" id="KW-0472">Membrane</keyword>
<organism evidence="2 3">
    <name type="scientific">Thermococcus indicus</name>
    <dbReference type="NCBI Taxonomy" id="2586643"/>
    <lineage>
        <taxon>Archaea</taxon>
        <taxon>Methanobacteriati</taxon>
        <taxon>Methanobacteriota</taxon>
        <taxon>Thermococci</taxon>
        <taxon>Thermococcales</taxon>
        <taxon>Thermococcaceae</taxon>
        <taxon>Thermococcus</taxon>
    </lineage>
</organism>
<sequence length="400" mass="46247">MSNNSIWNSWIELTKNGALPLVALTYLLAVWKISETCTTNKCFIESFVIVSIVIMLLLYPMLRYARTVLGLKIKVEKEQVKKSTLKIIDKHFSPRIRAFFGVLERRGVMNLEKLENDIFKNLSLAFIMLERGEALDGHLKYRISNVLEGKAPNEYRRIPSLSTLFRHFMLNEVVTWQEVDNVIPIKIRQGFSIFLVIPSKHAPHLGDLIIGGYRNYVRNIYDKIQNNPDISEEDKQKFREWYSKFNPPINPAILVLFPYQTSIEVILEYLSEGSSEDIKLVFAPKIETILKQTLDVGRIKLAYLFETVGYADKIVNRLIELDRDIKVKINGNPELTLNDFLALSQPYKHLMRAIKLVDPSLFNEVVQYEGYLGELRNLIRDLEITVHGKTLTPDNTTITR</sequence>
<evidence type="ECO:0000313" key="3">
    <source>
        <dbReference type="Proteomes" id="UP000306007"/>
    </source>
</evidence>
<keyword evidence="3" id="KW-1185">Reference proteome</keyword>
<accession>A0A4Y5SLM5</accession>
<proteinExistence type="predicted"/>
<dbReference type="RefSeq" id="WP_139681011.1">
    <property type="nucleotide sequence ID" value="NZ_CP040846.1"/>
</dbReference>
<dbReference type="KEGG" id="tic:FH039_08790"/>
<feature type="transmembrane region" description="Helical" evidence="1">
    <location>
        <begin position="13"/>
        <end position="31"/>
    </location>
</feature>
<dbReference type="Proteomes" id="UP000306007">
    <property type="component" value="Chromosome"/>
</dbReference>
<name>A0A4Y5SLM5_9EURY</name>
<protein>
    <submittedName>
        <fullName evidence="2">Uncharacterized protein</fullName>
    </submittedName>
</protein>
<evidence type="ECO:0000313" key="2">
    <source>
        <dbReference type="EMBL" id="QDA31675.1"/>
    </source>
</evidence>
<dbReference type="OrthoDB" id="103540at2157"/>
<feature type="transmembrane region" description="Helical" evidence="1">
    <location>
        <begin position="43"/>
        <end position="62"/>
    </location>
</feature>
<keyword evidence="1" id="KW-0812">Transmembrane</keyword>